<organism evidence="1 2">
    <name type="scientific">Coniosporium tulheliwenetii</name>
    <dbReference type="NCBI Taxonomy" id="3383036"/>
    <lineage>
        <taxon>Eukaryota</taxon>
        <taxon>Fungi</taxon>
        <taxon>Dikarya</taxon>
        <taxon>Ascomycota</taxon>
        <taxon>Pezizomycotina</taxon>
        <taxon>Dothideomycetes</taxon>
        <taxon>Dothideomycetes incertae sedis</taxon>
        <taxon>Coniosporium</taxon>
    </lineage>
</organism>
<evidence type="ECO:0000313" key="1">
    <source>
        <dbReference type="EMBL" id="KAJ9642528.1"/>
    </source>
</evidence>
<comment type="caution">
    <text evidence="1">The sequence shown here is derived from an EMBL/GenBank/DDBJ whole genome shotgun (WGS) entry which is preliminary data.</text>
</comment>
<name>A0ACC2Z4D5_9PEZI</name>
<protein>
    <submittedName>
        <fullName evidence="1">Uncharacterized protein</fullName>
    </submittedName>
</protein>
<accession>A0ACC2Z4D5</accession>
<sequence>MSDTFSSELERAEKQASQPKDAASLDPFGSEVGAAIAYKTCLWWHVGALMVAETISLGVLGLPHAVAMLGLVPYVTIIMTPSVADSAFHSGILLIVFLGLYATYTGYVIGQFRNKFPAVANWADAAGIVGGPWAYEIIGFASILLIVFIMAAHVLSFSIMMNVLTDHATCSIAFAVMGLVVCFVGGLPRTWKNISYTSIVSRASVVFAVGIALVGIAVAKLPDAGRIAIFNHESSFQAKIMALMTIILAYAGHVAFFSFISELREPRDFPKALFFMQTVSTTFYCLMGAIIYYYAGPTVLSPALGSASPIVRKVAYGIAAPTIVVAGVVNGHVACKQIYLRMWKGTDVVHQKSFKAIGSWVGICAAVWTLSWVIAEAIPAFDAMLALIGALFCGWFSYGFSGVLWIYMNKGKWWISKRKGCLTVLNGAIFLCGAFICGVGLWATGTELAAGHGGKSFSCADNYHPSN</sequence>
<evidence type="ECO:0000313" key="2">
    <source>
        <dbReference type="Proteomes" id="UP001172680"/>
    </source>
</evidence>
<dbReference type="Proteomes" id="UP001172680">
    <property type="component" value="Unassembled WGS sequence"/>
</dbReference>
<keyword evidence="2" id="KW-1185">Reference proteome</keyword>
<dbReference type="EMBL" id="JAPDRP010000013">
    <property type="protein sequence ID" value="KAJ9642528.1"/>
    <property type="molecule type" value="Genomic_DNA"/>
</dbReference>
<reference evidence="1" key="1">
    <citation type="submission" date="2022-10" db="EMBL/GenBank/DDBJ databases">
        <title>Culturing micro-colonial fungi from biological soil crusts in the Mojave desert and describing Neophaeococcomyces mojavensis, and introducing the new genera and species Taxawa tesnikishii.</title>
        <authorList>
            <person name="Kurbessoian T."/>
            <person name="Stajich J.E."/>
        </authorList>
    </citation>
    <scope>NUCLEOTIDE SEQUENCE</scope>
    <source>
        <strain evidence="1">JES_115</strain>
    </source>
</reference>
<gene>
    <name evidence="1" type="ORF">H2199_004909</name>
</gene>
<proteinExistence type="predicted"/>